<evidence type="ECO:0000256" key="9">
    <source>
        <dbReference type="ARBA" id="ARBA00056093"/>
    </source>
</evidence>
<evidence type="ECO:0000313" key="11">
    <source>
        <dbReference type="EMBL" id="GBG70407.1"/>
    </source>
</evidence>
<evidence type="ECO:0000256" key="8">
    <source>
        <dbReference type="ARBA" id="ARBA00023186"/>
    </source>
</evidence>
<dbReference type="CDD" id="cd06257">
    <property type="entry name" value="DnaJ"/>
    <property type="match status" value="1"/>
</dbReference>
<organism evidence="11 12">
    <name type="scientific">Chara braunii</name>
    <name type="common">Braun's stonewort</name>
    <dbReference type="NCBI Taxonomy" id="69332"/>
    <lineage>
        <taxon>Eukaryota</taxon>
        <taxon>Viridiplantae</taxon>
        <taxon>Streptophyta</taxon>
        <taxon>Charophyceae</taxon>
        <taxon>Charales</taxon>
        <taxon>Characeae</taxon>
        <taxon>Chara</taxon>
    </lineage>
</organism>
<reference evidence="11 12" key="1">
    <citation type="journal article" date="2018" name="Cell">
        <title>The Chara Genome: Secondary Complexity and Implications for Plant Terrestrialization.</title>
        <authorList>
            <person name="Nishiyama T."/>
            <person name="Sakayama H."/>
            <person name="Vries J.D."/>
            <person name="Buschmann H."/>
            <person name="Saint-Marcoux D."/>
            <person name="Ullrich K.K."/>
            <person name="Haas F.B."/>
            <person name="Vanderstraeten L."/>
            <person name="Becker D."/>
            <person name="Lang D."/>
            <person name="Vosolsobe S."/>
            <person name="Rombauts S."/>
            <person name="Wilhelmsson P.K.I."/>
            <person name="Janitza P."/>
            <person name="Kern R."/>
            <person name="Heyl A."/>
            <person name="Rumpler F."/>
            <person name="Villalobos L.I.A.C."/>
            <person name="Clay J.M."/>
            <person name="Skokan R."/>
            <person name="Toyoda A."/>
            <person name="Suzuki Y."/>
            <person name="Kagoshima H."/>
            <person name="Schijlen E."/>
            <person name="Tajeshwar N."/>
            <person name="Catarino B."/>
            <person name="Hetherington A.J."/>
            <person name="Saltykova A."/>
            <person name="Bonnot C."/>
            <person name="Breuninger H."/>
            <person name="Symeonidi A."/>
            <person name="Radhakrishnan G.V."/>
            <person name="Van Nieuwerburgh F."/>
            <person name="Deforce D."/>
            <person name="Chang C."/>
            <person name="Karol K.G."/>
            <person name="Hedrich R."/>
            <person name="Ulvskov P."/>
            <person name="Glockner G."/>
            <person name="Delwiche C.F."/>
            <person name="Petrasek J."/>
            <person name="Van de Peer Y."/>
            <person name="Friml J."/>
            <person name="Beilby M."/>
            <person name="Dolan L."/>
            <person name="Kohara Y."/>
            <person name="Sugano S."/>
            <person name="Fujiyama A."/>
            <person name="Delaux P.-M."/>
            <person name="Quint M."/>
            <person name="TheiBen G."/>
            <person name="Hagemann M."/>
            <person name="Harholt J."/>
            <person name="Dunand C."/>
            <person name="Zachgo S."/>
            <person name="Langdale J."/>
            <person name="Maumus F."/>
            <person name="Straeten D.V.D."/>
            <person name="Gould S.B."/>
            <person name="Rensing S.A."/>
        </authorList>
    </citation>
    <scope>NUCLEOTIDE SEQUENCE [LARGE SCALE GENOMIC DNA]</scope>
    <source>
        <strain evidence="11 12">S276</strain>
    </source>
</reference>
<dbReference type="PRINTS" id="PR00625">
    <property type="entry name" value="JDOMAIN"/>
</dbReference>
<dbReference type="Pfam" id="PF00226">
    <property type="entry name" value="DnaJ"/>
    <property type="match status" value="1"/>
</dbReference>
<sequence length="287" mass="33615">MFFFFGVSLAIYCDDEDCYEVLKVKQTATPAEIKKAYYKLSLQYHPDKNKDPDAQKIFAKIATAYEILWNEKTRADYDYFLAHPDEVFYNTMQYYRRYVGHQADVRAVAIGFLLVLSAVQYAAAWGHYRSVIEAAKQTPAYRNKLKALEWERRGGLVSRKKGGKGGRSKGVTSEEMENLEAEVEVEVHGAEKPTIWGLVGMRVLLLPYVIGRLLLWETRWIMQYGIKKYPYSWNDAAYLTRRSLGYSEDIWWAIGQSRRERLMDHQIWIPANRIAFENAQRESRRRH</sequence>
<feature type="domain" description="J" evidence="10">
    <location>
        <begin position="17"/>
        <end position="81"/>
    </location>
</feature>
<keyword evidence="2" id="KW-0812">Transmembrane</keyword>
<gene>
    <name evidence="11" type="ORF">CBR_g6535</name>
</gene>
<dbReference type="STRING" id="69332.A0A388KK50"/>
<dbReference type="PANTHER" id="PTHR44176">
    <property type="entry name" value="DNAJ HOMOLOG SUBFAMILY C MEMBER 25"/>
    <property type="match status" value="1"/>
</dbReference>
<evidence type="ECO:0000256" key="1">
    <source>
        <dbReference type="ARBA" id="ARBA00004477"/>
    </source>
</evidence>
<dbReference type="SUPFAM" id="SSF46565">
    <property type="entry name" value="Chaperone J-domain"/>
    <property type="match status" value="1"/>
</dbReference>
<comment type="subcellular location">
    <subcellularLocation>
        <location evidence="1">Endoplasmic reticulum membrane</location>
        <topology evidence="1">Multi-pass membrane protein</topology>
    </subcellularLocation>
</comment>
<comment type="function">
    <text evidence="9">May play a role in protein folding in the endoplasmic reticulum.</text>
</comment>
<evidence type="ECO:0000256" key="2">
    <source>
        <dbReference type="ARBA" id="ARBA00022692"/>
    </source>
</evidence>
<dbReference type="InterPro" id="IPR001623">
    <property type="entry name" value="DnaJ_domain"/>
</dbReference>
<accession>A0A388KK50</accession>
<dbReference type="EMBL" id="BFEA01000130">
    <property type="protein sequence ID" value="GBG70407.1"/>
    <property type="molecule type" value="Genomic_DNA"/>
</dbReference>
<protein>
    <recommendedName>
        <fullName evidence="10">J domain-containing protein</fullName>
    </recommendedName>
</protein>
<keyword evidence="7" id="KW-0325">Glycoprotein</keyword>
<dbReference type="OrthoDB" id="10250354at2759"/>
<comment type="caution">
    <text evidence="11">The sequence shown here is derived from an EMBL/GenBank/DDBJ whole genome shotgun (WGS) entry which is preliminary data.</text>
</comment>
<keyword evidence="12" id="KW-1185">Reference proteome</keyword>
<evidence type="ECO:0000256" key="4">
    <source>
        <dbReference type="ARBA" id="ARBA00022824"/>
    </source>
</evidence>
<proteinExistence type="predicted"/>
<dbReference type="InterPro" id="IPR036869">
    <property type="entry name" value="J_dom_sf"/>
</dbReference>
<keyword evidence="3" id="KW-0732">Signal</keyword>
<dbReference type="PROSITE" id="PS50076">
    <property type="entry name" value="DNAJ_2"/>
    <property type="match status" value="1"/>
</dbReference>
<dbReference type="PROSITE" id="PS00636">
    <property type="entry name" value="DNAJ_1"/>
    <property type="match status" value="1"/>
</dbReference>
<dbReference type="OMA" id="WFWRYTV"/>
<evidence type="ECO:0000259" key="10">
    <source>
        <dbReference type="PROSITE" id="PS50076"/>
    </source>
</evidence>
<dbReference type="Gene3D" id="1.10.287.110">
    <property type="entry name" value="DnaJ domain"/>
    <property type="match status" value="1"/>
</dbReference>
<keyword evidence="8" id="KW-0143">Chaperone</keyword>
<dbReference type="InterPro" id="IPR018253">
    <property type="entry name" value="DnaJ_domain_CS"/>
</dbReference>
<evidence type="ECO:0000256" key="6">
    <source>
        <dbReference type="ARBA" id="ARBA00023136"/>
    </source>
</evidence>
<evidence type="ECO:0000313" key="12">
    <source>
        <dbReference type="Proteomes" id="UP000265515"/>
    </source>
</evidence>
<dbReference type="GO" id="GO:0006457">
    <property type="term" value="P:protein folding"/>
    <property type="evidence" value="ECO:0007669"/>
    <property type="project" value="InterPro"/>
</dbReference>
<dbReference type="SMART" id="SM00271">
    <property type="entry name" value="DnaJ"/>
    <property type="match status" value="1"/>
</dbReference>
<dbReference type="Gramene" id="GBG70407">
    <property type="protein sequence ID" value="GBG70407"/>
    <property type="gene ID" value="CBR_g6535"/>
</dbReference>
<name>A0A388KK50_CHABU</name>
<dbReference type="AlphaFoldDB" id="A0A388KK50"/>
<keyword evidence="4" id="KW-0256">Endoplasmic reticulum</keyword>
<keyword evidence="6" id="KW-0472">Membrane</keyword>
<dbReference type="Proteomes" id="UP000265515">
    <property type="component" value="Unassembled WGS sequence"/>
</dbReference>
<evidence type="ECO:0000256" key="7">
    <source>
        <dbReference type="ARBA" id="ARBA00023180"/>
    </source>
</evidence>
<dbReference type="InterPro" id="IPR044632">
    <property type="entry name" value="DNAJC25-like"/>
</dbReference>
<dbReference type="FunFam" id="1.10.287.110:FF:000050">
    <property type="entry name" value="Chaperone protein dnaJ 50"/>
    <property type="match status" value="1"/>
</dbReference>
<dbReference type="GO" id="GO:0005789">
    <property type="term" value="C:endoplasmic reticulum membrane"/>
    <property type="evidence" value="ECO:0007669"/>
    <property type="project" value="UniProtKB-SubCell"/>
</dbReference>
<keyword evidence="5" id="KW-1133">Transmembrane helix</keyword>
<dbReference type="PANTHER" id="PTHR44176:SF1">
    <property type="entry name" value="DNAJ HOMOLOG SUBFAMILY C MEMBER 25"/>
    <property type="match status" value="1"/>
</dbReference>
<evidence type="ECO:0000256" key="3">
    <source>
        <dbReference type="ARBA" id="ARBA00022729"/>
    </source>
</evidence>
<evidence type="ECO:0000256" key="5">
    <source>
        <dbReference type="ARBA" id="ARBA00022989"/>
    </source>
</evidence>